<sequence length="1445" mass="158011">MKKTQRLFLLTMLFALSGWLHGQLLQPFKDDVESHADFQQNGLVGWTSLDVDGLVTAGPFQSFPGKGGPLGFIVYNPSQTDPVNTLPGYDPRSGQKYFASISSYSGPSNDWLISSELAAHTGGTFSFYAKSAADFAGLDRFKVAYSTTGSNPADFTFVNATPTTTTMNWARYQFTIPNNAKYVAINCVSQAFMMLVDDIEFTPTVAGTAPNTITNFSSETQMNSGFQAVFNWTNPTLDNAGNALSSMTGVKVYRGTHPMNLVEIANLPSAVGQAMTYTDNLPGEGSYTHRFVPYNASGNGVAYNTPITFFGYETVPGAPANITFTQNGSLQTVISWNEVNYGQNGGVLQNPVVGYKITRTLGSSTVTLAEMHTSTTFTETTIPAFNLYTYTITAMTSPTNPGIPAAVPAYSGMNANQVSVTSGNSPSDQPFELSRGSIISQSIYKPEEIGGSGLITSISYFGNLGATSTARYKIYMSTTNRNTFGTTTNNAVWEYFGNQKLLFDGNIQFVAGRNATTIEFDQPFYYDASSNQNVIITIVKPLLNNPPSVNPREFYNTPVEGMRTYFSIGYSVDLSVITSQPAAWTLEEVITIPSIVVEKTTDFASVSGTVTLFSDGSPMEGVTVSITPEDSNAYQTETTITNASGGYQIPALIPGNYVATFSKNTFNTVEIEFTVTPNQQLVLDAVLDNSLPILISGRVVDVNGNGLEGINLNLTGFSEFNTVSDAAGNFTLEAFADKQYELEAAHPLFISETVTFTSEDNDHTIDTITLELALNKPGNVVAVNNEGVGEVEWRVPVGQYNETMLGWGSFITTGDAWGNGGDPFIAGVRFETSDLHAKLTEGAELTHVRVYFANNANAVIKIFEGPNAEQLVHSQPVSIPSEDWYVIELTQSLAIDFTKELWIGVEFLAGQYGAYPIGLDDGPNAPGRKGSMKYENGAWLGMSLTNKNWNIYGIANNTMEADPAGYKVYRSPATEENWTELTPSPITSTTYNDTTLNDAAPNMYKYGVEAIYGDNLISEKGISNEIEHNMFFDFTLNLDTDFGSAEGAYVSVWNDENFAEAFVPASGSVTLNQLMHGNYNVRVELNNYEIAELSNVVVEEGSNVTVPLNLLKVQPSNLTADVEGNSARLDWTLHDTFTDKIEKYADFERQTIGNYIMKDLDGLGTYTYNNFSWPNAGIPMAFMVFNPHATTPPVNIPSLSGRRFLTAFAGPDGANNDWLIIPAGSGEFSFNAASLTNEMLERMRVLYSTTGTEVSDFTAFGNQITVPATWTEYSYDAPEGTKYVAINFVSNDSYILKIDDLTYEKEYNHALYYRVYLDGELVVDNLTEMNYLLDGLITQPTHIAEVEAVYNTGASEKTEIIISRLNTEDHNLSEFAVYPNPSSGKFWLKVDKKAAVKIFDLNGRILYSGEKEAGTSMMEQKFSAGTYIIQVQTEKGITSKKLIFK</sequence>
<evidence type="ECO:0000313" key="6">
    <source>
        <dbReference type="Proteomes" id="UP000192393"/>
    </source>
</evidence>
<reference evidence="5 6" key="1">
    <citation type="submission" date="2017-04" db="EMBL/GenBank/DDBJ databases">
        <authorList>
            <person name="Afonso C.L."/>
            <person name="Miller P.J."/>
            <person name="Scott M.A."/>
            <person name="Spackman E."/>
            <person name="Goraichik I."/>
            <person name="Dimitrov K.M."/>
            <person name="Suarez D.L."/>
            <person name="Swayne D.E."/>
        </authorList>
    </citation>
    <scope>NUCLEOTIDE SEQUENCE [LARGE SCALE GENOMIC DNA]</scope>
    <source>
        <strain evidence="5 6">CGMCC 1.12708</strain>
    </source>
</reference>
<keyword evidence="1 2" id="KW-0732">Signal</keyword>
<dbReference type="NCBIfam" id="NF038128">
    <property type="entry name" value="choice_anch_J"/>
    <property type="match status" value="2"/>
</dbReference>
<organism evidence="5 6">
    <name type="scientific">Moheibacter sediminis</name>
    <dbReference type="NCBI Taxonomy" id="1434700"/>
    <lineage>
        <taxon>Bacteria</taxon>
        <taxon>Pseudomonadati</taxon>
        <taxon>Bacteroidota</taxon>
        <taxon>Flavobacteriia</taxon>
        <taxon>Flavobacteriales</taxon>
        <taxon>Weeksellaceae</taxon>
        <taxon>Moheibacter</taxon>
    </lineage>
</organism>
<dbReference type="OrthoDB" id="8781670at2"/>
<accession>A0A1W2BBG7</accession>
<dbReference type="SUPFAM" id="SSF49452">
    <property type="entry name" value="Starch-binding domain-like"/>
    <property type="match status" value="1"/>
</dbReference>
<feature type="domain" description="Secretion system C-terminal sorting" evidence="4">
    <location>
        <begin position="1377"/>
        <end position="1443"/>
    </location>
</feature>
<dbReference type="InterPro" id="IPR008969">
    <property type="entry name" value="CarboxyPept-like_regulatory"/>
</dbReference>
<dbReference type="SUPFAM" id="SSF49464">
    <property type="entry name" value="Carboxypeptidase regulatory domain-like"/>
    <property type="match status" value="1"/>
</dbReference>
<dbReference type="Proteomes" id="UP000192393">
    <property type="component" value="Unassembled WGS sequence"/>
</dbReference>
<dbReference type="Pfam" id="PF07675">
    <property type="entry name" value="Cleaved_Adhesin"/>
    <property type="match status" value="2"/>
</dbReference>
<evidence type="ECO:0000259" key="3">
    <source>
        <dbReference type="Pfam" id="PF07675"/>
    </source>
</evidence>
<dbReference type="STRING" id="1434700.SAMN06296427_10637"/>
<dbReference type="Gene3D" id="2.60.40.10">
    <property type="entry name" value="Immunoglobulins"/>
    <property type="match status" value="2"/>
</dbReference>
<dbReference type="GO" id="GO:0030246">
    <property type="term" value="F:carbohydrate binding"/>
    <property type="evidence" value="ECO:0007669"/>
    <property type="project" value="InterPro"/>
</dbReference>
<dbReference type="NCBIfam" id="TIGR04183">
    <property type="entry name" value="Por_Secre_tail"/>
    <property type="match status" value="1"/>
</dbReference>
<dbReference type="InterPro" id="IPR013784">
    <property type="entry name" value="Carb-bd-like_fold"/>
</dbReference>
<dbReference type="InterPro" id="IPR036116">
    <property type="entry name" value="FN3_sf"/>
</dbReference>
<protein>
    <submittedName>
        <fullName evidence="5">Por secretion system C-terminal sorting domain-containing protein</fullName>
    </submittedName>
</protein>
<feature type="domain" description="Cleaved adhesin" evidence="3">
    <location>
        <begin position="1243"/>
        <end position="1302"/>
    </location>
</feature>
<name>A0A1W2BBG7_9FLAO</name>
<dbReference type="InterPro" id="IPR026444">
    <property type="entry name" value="Secre_tail"/>
</dbReference>
<feature type="signal peptide" evidence="2">
    <location>
        <begin position="1"/>
        <end position="22"/>
    </location>
</feature>
<dbReference type="EMBL" id="FWXS01000006">
    <property type="protein sequence ID" value="SMC70373.1"/>
    <property type="molecule type" value="Genomic_DNA"/>
</dbReference>
<gene>
    <name evidence="5" type="ORF">SAMN06296427_10637</name>
</gene>
<proteinExistence type="predicted"/>
<evidence type="ECO:0000256" key="2">
    <source>
        <dbReference type="SAM" id="SignalP"/>
    </source>
</evidence>
<evidence type="ECO:0000313" key="5">
    <source>
        <dbReference type="EMBL" id="SMC70373.1"/>
    </source>
</evidence>
<dbReference type="Gene3D" id="2.60.120.200">
    <property type="match status" value="2"/>
</dbReference>
<keyword evidence="6" id="KW-1185">Reference proteome</keyword>
<evidence type="ECO:0000256" key="1">
    <source>
        <dbReference type="ARBA" id="ARBA00022729"/>
    </source>
</evidence>
<dbReference type="Gene3D" id="2.60.40.1120">
    <property type="entry name" value="Carboxypeptidase-like, regulatory domain"/>
    <property type="match status" value="2"/>
</dbReference>
<dbReference type="SUPFAM" id="SSF49265">
    <property type="entry name" value="Fibronectin type III"/>
    <property type="match status" value="1"/>
</dbReference>
<feature type="chain" id="PRO_5012958363" evidence="2">
    <location>
        <begin position="23"/>
        <end position="1445"/>
    </location>
</feature>
<dbReference type="InterPro" id="IPR013783">
    <property type="entry name" value="Ig-like_fold"/>
</dbReference>
<dbReference type="InterPro" id="IPR011628">
    <property type="entry name" value="Cleaved_adhesin"/>
</dbReference>
<dbReference type="Pfam" id="PF13620">
    <property type="entry name" value="CarboxypepD_reg"/>
    <property type="match status" value="2"/>
</dbReference>
<dbReference type="Pfam" id="PF18962">
    <property type="entry name" value="Por_Secre_tail"/>
    <property type="match status" value="1"/>
</dbReference>
<evidence type="ECO:0000259" key="4">
    <source>
        <dbReference type="Pfam" id="PF18962"/>
    </source>
</evidence>
<feature type="domain" description="Cleaved adhesin" evidence="3">
    <location>
        <begin position="105"/>
        <end position="199"/>
    </location>
</feature>
<dbReference type="RefSeq" id="WP_084017528.1">
    <property type="nucleotide sequence ID" value="NZ_FWXS01000006.1"/>
</dbReference>